<reference evidence="1" key="1">
    <citation type="journal article" date="2020" name="Nature">
        <title>Giant virus diversity and host interactions through global metagenomics.</title>
        <authorList>
            <person name="Schulz F."/>
            <person name="Roux S."/>
            <person name="Paez-Espino D."/>
            <person name="Jungbluth S."/>
            <person name="Walsh D.A."/>
            <person name="Denef V.J."/>
            <person name="McMahon K.D."/>
            <person name="Konstantinidis K.T."/>
            <person name="Eloe-Fadrosh E.A."/>
            <person name="Kyrpides N.C."/>
            <person name="Woyke T."/>
        </authorList>
    </citation>
    <scope>NUCLEOTIDE SEQUENCE</scope>
    <source>
        <strain evidence="1">GVMAG-M-3300023174-92</strain>
    </source>
</reference>
<name>A0A6C0DW68_9ZZZZ</name>
<proteinExistence type="predicted"/>
<dbReference type="EMBL" id="MN739688">
    <property type="protein sequence ID" value="QHT21206.1"/>
    <property type="molecule type" value="Genomic_DNA"/>
</dbReference>
<dbReference type="AlphaFoldDB" id="A0A6C0DW68"/>
<organism evidence="1">
    <name type="scientific">viral metagenome</name>
    <dbReference type="NCBI Taxonomy" id="1070528"/>
    <lineage>
        <taxon>unclassified sequences</taxon>
        <taxon>metagenomes</taxon>
        <taxon>organismal metagenomes</taxon>
    </lineage>
</organism>
<accession>A0A6C0DW68</accession>
<evidence type="ECO:0000313" key="1">
    <source>
        <dbReference type="EMBL" id="QHT21206.1"/>
    </source>
</evidence>
<protein>
    <submittedName>
        <fullName evidence="1">Uncharacterized protein</fullName>
    </submittedName>
</protein>
<sequence length="173" mass="19857">MITPQERLDLKKMLKESDAEDNTEYIRRVKHSVKIRDDIRVLDRLAKTVSKEDLENQGKEKARFLYETYPDLFKRILADELDLAIMSRLLAILKLIEDGKVDQHEGSVMVGKILKELYLDSAVKKCRKLDEAQAEVEPEPEPKIEGKPISWGQWSALRSKIVHDLSSAGVSIK</sequence>